<evidence type="ECO:0000259" key="4">
    <source>
        <dbReference type="Pfam" id="PF13439"/>
    </source>
</evidence>
<evidence type="ECO:0000259" key="3">
    <source>
        <dbReference type="Pfam" id="PF00534"/>
    </source>
</evidence>
<sequence length="369" mass="39824">MTATTDQALKVAMVCPYSVGVPGGVQIQAIGLARELQRMGHEVDVLTLCDGPTPDPVVIPLGKSLPMSANGSVALISLSPLTAVRVRRALRQGDYDVVHIHEPLIPAVSHMALMGKCGPKVGTFHAAGVLPLYRLFAPALRWMLKRLDYRVAVSKDARALVETTLGGSYETLFNGIEQAEFEAAIPHPATRPTIFFLGRHEERKGLGVLLDAISKIDLDIACWIGGVGPDTDELKKRYGDDDRLEWLGRIDEADKLARLRGASVFCAPSLYGESFGIVLLEGMAALTPVVASRLDGYQNVATDGVDALLVPPGDADALAEALVKVLTDHDLADRLAAAGRERARQLSMEELASRYVEIYRQVLARRATS</sequence>
<protein>
    <submittedName>
        <fullName evidence="5">Phosphatidylinositol alpha-mannosyltransferase</fullName>
    </submittedName>
</protein>
<feature type="domain" description="Glycosyltransferase subfamily 4-like N-terminal" evidence="4">
    <location>
        <begin position="22"/>
        <end position="176"/>
    </location>
</feature>
<evidence type="ECO:0000313" key="6">
    <source>
        <dbReference type="Proteomes" id="UP000230914"/>
    </source>
</evidence>
<accession>A0A2G6KF28</accession>
<comment type="caution">
    <text evidence="5">The sequence shown here is derived from an EMBL/GenBank/DDBJ whole genome shotgun (WGS) entry which is preliminary data.</text>
</comment>
<dbReference type="AlphaFoldDB" id="A0A2G6KF28"/>
<dbReference type="GO" id="GO:1901137">
    <property type="term" value="P:carbohydrate derivative biosynthetic process"/>
    <property type="evidence" value="ECO:0007669"/>
    <property type="project" value="UniProtKB-ARBA"/>
</dbReference>
<gene>
    <name evidence="5" type="ORF">CSA55_01680</name>
</gene>
<dbReference type="InterPro" id="IPR001296">
    <property type="entry name" value="Glyco_trans_1"/>
</dbReference>
<dbReference type="CDD" id="cd03801">
    <property type="entry name" value="GT4_PimA-like"/>
    <property type="match status" value="1"/>
</dbReference>
<dbReference type="InterPro" id="IPR028098">
    <property type="entry name" value="Glyco_trans_4-like_N"/>
</dbReference>
<dbReference type="EMBL" id="PDSL01000023">
    <property type="protein sequence ID" value="PIE34000.1"/>
    <property type="molecule type" value="Genomic_DNA"/>
</dbReference>
<dbReference type="GO" id="GO:0016758">
    <property type="term" value="F:hexosyltransferase activity"/>
    <property type="evidence" value="ECO:0007669"/>
    <property type="project" value="TreeGrafter"/>
</dbReference>
<feature type="domain" description="Glycosyl transferase family 1" evidence="3">
    <location>
        <begin position="180"/>
        <end position="342"/>
    </location>
</feature>
<dbReference type="PANTHER" id="PTHR45947:SF3">
    <property type="entry name" value="SULFOQUINOVOSYL TRANSFERASE SQD2"/>
    <property type="match status" value="1"/>
</dbReference>
<proteinExistence type="predicted"/>
<keyword evidence="2 5" id="KW-0808">Transferase</keyword>
<evidence type="ECO:0000313" key="5">
    <source>
        <dbReference type="EMBL" id="PIE34000.1"/>
    </source>
</evidence>
<dbReference type="PANTHER" id="PTHR45947">
    <property type="entry name" value="SULFOQUINOVOSYL TRANSFERASE SQD2"/>
    <property type="match status" value="1"/>
</dbReference>
<dbReference type="Pfam" id="PF13439">
    <property type="entry name" value="Glyco_transf_4"/>
    <property type="match status" value="1"/>
</dbReference>
<dbReference type="Gene3D" id="3.40.50.2000">
    <property type="entry name" value="Glycogen Phosphorylase B"/>
    <property type="match status" value="2"/>
</dbReference>
<reference evidence="5 6" key="1">
    <citation type="submission" date="2017-10" db="EMBL/GenBank/DDBJ databases">
        <title>Novel microbial diversity and functional potential in the marine mammal oral microbiome.</title>
        <authorList>
            <person name="Dudek N.K."/>
            <person name="Sun C.L."/>
            <person name="Burstein D."/>
            <person name="Kantor R.S."/>
            <person name="Aliaga Goltsman D.S."/>
            <person name="Bik E.M."/>
            <person name="Thomas B.C."/>
            <person name="Banfield J.F."/>
            <person name="Relman D.A."/>
        </authorList>
    </citation>
    <scope>NUCLEOTIDE SEQUENCE [LARGE SCALE GENOMIC DNA]</scope>
    <source>
        <strain evidence="5">DOLJORAL78_61_10</strain>
    </source>
</reference>
<organism evidence="5 6">
    <name type="scientific">Ilumatobacter coccineus</name>
    <dbReference type="NCBI Taxonomy" id="467094"/>
    <lineage>
        <taxon>Bacteria</taxon>
        <taxon>Bacillati</taxon>
        <taxon>Actinomycetota</taxon>
        <taxon>Acidimicrobiia</taxon>
        <taxon>Acidimicrobiales</taxon>
        <taxon>Ilumatobacteraceae</taxon>
        <taxon>Ilumatobacter</taxon>
    </lineage>
</organism>
<dbReference type="SUPFAM" id="SSF53756">
    <property type="entry name" value="UDP-Glycosyltransferase/glycogen phosphorylase"/>
    <property type="match status" value="1"/>
</dbReference>
<evidence type="ECO:0000256" key="1">
    <source>
        <dbReference type="ARBA" id="ARBA00022676"/>
    </source>
</evidence>
<dbReference type="Proteomes" id="UP000230914">
    <property type="component" value="Unassembled WGS sequence"/>
</dbReference>
<evidence type="ECO:0000256" key="2">
    <source>
        <dbReference type="ARBA" id="ARBA00022679"/>
    </source>
</evidence>
<name>A0A2G6KF28_9ACTN</name>
<keyword evidence="1 5" id="KW-0328">Glycosyltransferase</keyword>
<dbReference type="InterPro" id="IPR050194">
    <property type="entry name" value="Glycosyltransferase_grp1"/>
</dbReference>
<dbReference type="Pfam" id="PF00534">
    <property type="entry name" value="Glycos_transf_1"/>
    <property type="match status" value="1"/>
</dbReference>